<evidence type="ECO:0008006" key="6">
    <source>
        <dbReference type="Google" id="ProtNLM"/>
    </source>
</evidence>
<reference evidence="4 5" key="1">
    <citation type="journal article" date="2019" name="Nat. Microbiol.">
        <title>Expanding anaerobic alkane metabolism in the domain of Archaea.</title>
        <authorList>
            <person name="Wang Y."/>
            <person name="Wegener G."/>
            <person name="Hou J."/>
            <person name="Wang F."/>
            <person name="Xiao X."/>
        </authorList>
    </citation>
    <scope>NUCLEOTIDE SEQUENCE [LARGE SCALE GENOMIC DNA]</scope>
    <source>
        <strain evidence="4">WYZ-LMO10</strain>
    </source>
</reference>
<proteinExistence type="inferred from homology"/>
<protein>
    <recommendedName>
        <fullName evidence="6">TrmB family transcriptional regulator</fullName>
    </recommendedName>
</protein>
<evidence type="ECO:0000256" key="1">
    <source>
        <dbReference type="ARBA" id="ARBA00007287"/>
    </source>
</evidence>
<dbReference type="PANTHER" id="PTHR34293:SF1">
    <property type="entry name" value="HTH-TYPE TRANSCRIPTIONAL REGULATOR TRMBL2"/>
    <property type="match status" value="1"/>
</dbReference>
<dbReference type="Proteomes" id="UP000315399">
    <property type="component" value="Unassembled WGS sequence"/>
</dbReference>
<dbReference type="SUPFAM" id="SSF46785">
    <property type="entry name" value="Winged helix' DNA-binding domain"/>
    <property type="match status" value="1"/>
</dbReference>
<dbReference type="InterPro" id="IPR036390">
    <property type="entry name" value="WH_DNA-bd_sf"/>
</dbReference>
<dbReference type="InterPro" id="IPR021586">
    <property type="entry name" value="Tscrpt_reg_TrmB_C"/>
</dbReference>
<feature type="domain" description="Transcription regulator TrmB N-terminal" evidence="2">
    <location>
        <begin position="13"/>
        <end position="77"/>
    </location>
</feature>
<evidence type="ECO:0000259" key="3">
    <source>
        <dbReference type="Pfam" id="PF11495"/>
    </source>
</evidence>
<evidence type="ECO:0000313" key="5">
    <source>
        <dbReference type="Proteomes" id="UP000315399"/>
    </source>
</evidence>
<comment type="caution">
    <text evidence="4">The sequence shown here is derived from an EMBL/GenBank/DDBJ whole genome shotgun (WGS) entry which is preliminary data.</text>
</comment>
<dbReference type="Gene3D" id="1.10.10.10">
    <property type="entry name" value="Winged helix-like DNA-binding domain superfamily/Winged helix DNA-binding domain"/>
    <property type="match status" value="1"/>
</dbReference>
<sequence>MIRMSEGEVLRVLRDCGLTETEAKVYLALIKGRGDAKEISERSKVPYSKIHTVLASLQEKSLITASSERPTIYSAKSVGEGLGEYKIQLQKGIEESFKRAELVLRAMQGEPEKSDIWIIKSGEEILSKAYQMLRMARKGVKLALPVLPEWLSDEILPVLMRLRAQQVEVNMLVTKDASKETIQRLSGLSTVRSRDKMFGGGLIVDDAEVMLFIGGSEGAMGTAIWASHPGLVQLASTYFDFLWAGSEAP</sequence>
<dbReference type="AlphaFoldDB" id="A0A523BCI7"/>
<gene>
    <name evidence="4" type="ORF">DSO08_03765</name>
</gene>
<name>A0A523BCI7_9CREN</name>
<dbReference type="Pfam" id="PF11495">
    <property type="entry name" value="Regulator_TrmB"/>
    <property type="match status" value="1"/>
</dbReference>
<dbReference type="EMBL" id="QNVH01000031">
    <property type="protein sequence ID" value="TDA38669.1"/>
    <property type="molecule type" value="Genomic_DNA"/>
</dbReference>
<evidence type="ECO:0000313" key="4">
    <source>
        <dbReference type="EMBL" id="TDA38669.1"/>
    </source>
</evidence>
<evidence type="ECO:0000259" key="2">
    <source>
        <dbReference type="Pfam" id="PF01978"/>
    </source>
</evidence>
<dbReference type="Pfam" id="PF01978">
    <property type="entry name" value="TrmB"/>
    <property type="match status" value="1"/>
</dbReference>
<feature type="domain" description="Transcription regulator TrmB C-terminal" evidence="3">
    <location>
        <begin position="116"/>
        <end position="246"/>
    </location>
</feature>
<dbReference type="InterPro" id="IPR036388">
    <property type="entry name" value="WH-like_DNA-bd_sf"/>
</dbReference>
<accession>A0A523BCI7</accession>
<comment type="similarity">
    <text evidence="1">Belongs to the transcriptional regulator TrmB family.</text>
</comment>
<dbReference type="PANTHER" id="PTHR34293">
    <property type="entry name" value="HTH-TYPE TRANSCRIPTIONAL REGULATOR TRMBL2"/>
    <property type="match status" value="1"/>
</dbReference>
<organism evidence="4 5">
    <name type="scientific">Thermoproteota archaeon</name>
    <dbReference type="NCBI Taxonomy" id="2056631"/>
    <lineage>
        <taxon>Archaea</taxon>
        <taxon>Thermoproteota</taxon>
    </lineage>
</organism>
<dbReference type="InterPro" id="IPR002831">
    <property type="entry name" value="Tscrpt_reg_TrmB_N"/>
</dbReference>
<dbReference type="InterPro" id="IPR051797">
    <property type="entry name" value="TrmB-like"/>
</dbReference>